<sequence>MGASLSKVSYNKRSSVELPVALLGLDEDLPHDLQDIDVHMLHIDRTHKGYQKMIVWKPDRGLLYLLRATKRKKAQQR</sequence>
<keyword evidence="2" id="KW-1185">Reference proteome</keyword>
<organism evidence="1 2">
    <name type="scientific">Phytophthora aleatoria</name>
    <dbReference type="NCBI Taxonomy" id="2496075"/>
    <lineage>
        <taxon>Eukaryota</taxon>
        <taxon>Sar</taxon>
        <taxon>Stramenopiles</taxon>
        <taxon>Oomycota</taxon>
        <taxon>Peronosporomycetes</taxon>
        <taxon>Peronosporales</taxon>
        <taxon>Peronosporaceae</taxon>
        <taxon>Phytophthora</taxon>
    </lineage>
</organism>
<dbReference type="Proteomes" id="UP000709295">
    <property type="component" value="Unassembled WGS sequence"/>
</dbReference>
<evidence type="ECO:0000313" key="2">
    <source>
        <dbReference type="Proteomes" id="UP000709295"/>
    </source>
</evidence>
<accession>A0A8J5MBT8</accession>
<protein>
    <submittedName>
        <fullName evidence="1">Uncharacterized protein</fullName>
    </submittedName>
</protein>
<proteinExistence type="predicted"/>
<reference evidence="1" key="1">
    <citation type="submission" date="2021-01" db="EMBL/GenBank/DDBJ databases">
        <title>Phytophthora aleatoria, a newly-described species from Pinus radiata is distinct from Phytophthora cactorum isolates based on comparative genomics.</title>
        <authorList>
            <person name="Mcdougal R."/>
            <person name="Panda P."/>
            <person name="Williams N."/>
            <person name="Studholme D.J."/>
        </authorList>
    </citation>
    <scope>NUCLEOTIDE SEQUENCE</scope>
    <source>
        <strain evidence="1">NZFS 4037</strain>
    </source>
</reference>
<dbReference type="AlphaFoldDB" id="A0A8J5MBT8"/>
<gene>
    <name evidence="1" type="ORF">JG688_00001025</name>
</gene>
<dbReference type="EMBL" id="JAENGY010000022">
    <property type="protein sequence ID" value="KAG6976786.1"/>
    <property type="molecule type" value="Genomic_DNA"/>
</dbReference>
<comment type="caution">
    <text evidence="1">The sequence shown here is derived from an EMBL/GenBank/DDBJ whole genome shotgun (WGS) entry which is preliminary data.</text>
</comment>
<name>A0A8J5MBT8_9STRA</name>
<evidence type="ECO:0000313" key="1">
    <source>
        <dbReference type="EMBL" id="KAG6976786.1"/>
    </source>
</evidence>